<dbReference type="GO" id="GO:0005524">
    <property type="term" value="F:ATP binding"/>
    <property type="evidence" value="ECO:0007669"/>
    <property type="project" value="UniProtKB-UniRule"/>
</dbReference>
<dbReference type="Gene3D" id="1.10.510.10">
    <property type="entry name" value="Transferase(Phosphotransferase) domain 1"/>
    <property type="match status" value="1"/>
</dbReference>
<gene>
    <name evidence="8" type="ORF">KI387_016001</name>
</gene>
<dbReference type="Pfam" id="PF07714">
    <property type="entry name" value="PK_Tyr_Ser-Thr"/>
    <property type="match status" value="1"/>
</dbReference>
<evidence type="ECO:0000259" key="7">
    <source>
        <dbReference type="PROSITE" id="PS50011"/>
    </source>
</evidence>
<dbReference type="AlphaFoldDB" id="A0AA38GGC6"/>
<dbReference type="SMART" id="SM00220">
    <property type="entry name" value="S_TKc"/>
    <property type="match status" value="1"/>
</dbReference>
<dbReference type="Gene3D" id="3.40.50.620">
    <property type="entry name" value="HUPs"/>
    <property type="match status" value="1"/>
</dbReference>
<evidence type="ECO:0000313" key="9">
    <source>
        <dbReference type="Proteomes" id="UP000824469"/>
    </source>
</evidence>
<dbReference type="InterPro" id="IPR000719">
    <property type="entry name" value="Prot_kinase_dom"/>
</dbReference>
<dbReference type="SUPFAM" id="SSF56112">
    <property type="entry name" value="Protein kinase-like (PK-like)"/>
    <property type="match status" value="1"/>
</dbReference>
<dbReference type="GO" id="GO:0004674">
    <property type="term" value="F:protein serine/threonine kinase activity"/>
    <property type="evidence" value="ECO:0007669"/>
    <property type="project" value="UniProtKB-KW"/>
</dbReference>
<evidence type="ECO:0000256" key="2">
    <source>
        <dbReference type="ARBA" id="ARBA00022679"/>
    </source>
</evidence>
<dbReference type="InterPro" id="IPR001245">
    <property type="entry name" value="Ser-Thr/Tyr_kinase_cat_dom"/>
</dbReference>
<dbReference type="InterPro" id="IPR046958">
    <property type="entry name" value="RBK1/2/STUNTED"/>
</dbReference>
<keyword evidence="1" id="KW-0723">Serine/threonine-protein kinase</keyword>
<dbReference type="PANTHER" id="PTHR47987">
    <property type="entry name" value="OS08G0249100 PROTEIN"/>
    <property type="match status" value="1"/>
</dbReference>
<dbReference type="EMBL" id="JAHRHJ020000003">
    <property type="protein sequence ID" value="KAH9321362.1"/>
    <property type="molecule type" value="Genomic_DNA"/>
</dbReference>
<comment type="caution">
    <text evidence="8">The sequence shown here is derived from an EMBL/GenBank/DDBJ whole genome shotgun (WGS) entry which is preliminary data.</text>
</comment>
<sequence length="591" mass="66756">RKDEKKLDSLQNKVEKANAFTIDLLGAFTDLCQAKQVKVEAKVLVHSSVEKGLVDEATALKAAFLILGTSTDQVRRPTLGVTKYCLQHAPAGCSVITVKGRRAPIQRENFPKIHDYSDIPDEGIHKLNLKWPHVDLGKTLTSLQKRLLSKIAFGNAEVTFVNKRSNSYPHSTENSPREVLEQDHETSHSLSKIDLFCQASSDCDEEFVSGLNRQNCFNILRNVNLTFRPLFSSSFGRHSLKGIEKYSAETYHPHSRNGRSTPPRISKPSWRCFTYEEIALATNNFHPDNIVGRGGYAEVYRGDLQDGQIIAVKRLASGSTDEQKEKDFLTELGIIGHVCHPNTASLIGCCIENGLHLIFDFSPYGSLASVLHGANTQLLEWPVRYKVAVGTARGLHYLHKCCQRRIIHRDIKASNVLLGQDFEPQISDFGLAKWLPRQWTHHSVTPIEGTFGYLAPEYFLHGIVDEKTDVYAFGVLLLEIISGRKPSDITEQNFLFWAKPLLESGNISELVDARLDGQYDIHQMQRMVLTSSLCIRQSAIWRPSMSEVLQLLIDGQNPEIIESWRFPTTKTDEIDDYTDFDEKEYSQRLQT</sequence>
<dbReference type="InterPro" id="IPR014729">
    <property type="entry name" value="Rossmann-like_a/b/a_fold"/>
</dbReference>
<keyword evidence="3 6" id="KW-0547">Nucleotide-binding</keyword>
<keyword evidence="9" id="KW-1185">Reference proteome</keyword>
<keyword evidence="4" id="KW-0418">Kinase</keyword>
<dbReference type="FunFam" id="3.30.200.20:FF:000325">
    <property type="entry name" value="Putative receptor-like serine/threonine-protein kinase"/>
    <property type="match status" value="1"/>
</dbReference>
<dbReference type="SUPFAM" id="SSF52402">
    <property type="entry name" value="Adenine nucleotide alpha hydrolases-like"/>
    <property type="match status" value="1"/>
</dbReference>
<dbReference type="InterPro" id="IPR017441">
    <property type="entry name" value="Protein_kinase_ATP_BS"/>
</dbReference>
<feature type="binding site" evidence="6">
    <location>
        <position position="313"/>
    </location>
    <ligand>
        <name>ATP</name>
        <dbReference type="ChEBI" id="CHEBI:30616"/>
    </ligand>
</feature>
<proteinExistence type="predicted"/>
<evidence type="ECO:0000313" key="8">
    <source>
        <dbReference type="EMBL" id="KAH9321362.1"/>
    </source>
</evidence>
<evidence type="ECO:0000256" key="6">
    <source>
        <dbReference type="PROSITE-ProRule" id="PRU10141"/>
    </source>
</evidence>
<name>A0AA38GGC6_TAXCH</name>
<dbReference type="PROSITE" id="PS00107">
    <property type="entry name" value="PROTEIN_KINASE_ATP"/>
    <property type="match status" value="1"/>
</dbReference>
<dbReference type="PANTHER" id="PTHR47987:SF3">
    <property type="entry name" value="OS08G0249100 PROTEIN"/>
    <property type="match status" value="1"/>
</dbReference>
<dbReference type="Proteomes" id="UP000824469">
    <property type="component" value="Unassembled WGS sequence"/>
</dbReference>
<organism evidence="8 9">
    <name type="scientific">Taxus chinensis</name>
    <name type="common">Chinese yew</name>
    <name type="synonym">Taxus wallichiana var. chinensis</name>
    <dbReference type="NCBI Taxonomy" id="29808"/>
    <lineage>
        <taxon>Eukaryota</taxon>
        <taxon>Viridiplantae</taxon>
        <taxon>Streptophyta</taxon>
        <taxon>Embryophyta</taxon>
        <taxon>Tracheophyta</taxon>
        <taxon>Spermatophyta</taxon>
        <taxon>Pinopsida</taxon>
        <taxon>Pinidae</taxon>
        <taxon>Conifers II</taxon>
        <taxon>Cupressales</taxon>
        <taxon>Taxaceae</taxon>
        <taxon>Taxus</taxon>
    </lineage>
</organism>
<evidence type="ECO:0000256" key="1">
    <source>
        <dbReference type="ARBA" id="ARBA00022527"/>
    </source>
</evidence>
<dbReference type="FunFam" id="1.10.510.10:FF:000423">
    <property type="entry name" value="Putative receptor-like serine/threonine-protein kinase"/>
    <property type="match status" value="1"/>
</dbReference>
<feature type="domain" description="Protein kinase" evidence="7">
    <location>
        <begin position="285"/>
        <end position="560"/>
    </location>
</feature>
<dbReference type="InterPro" id="IPR011009">
    <property type="entry name" value="Kinase-like_dom_sf"/>
</dbReference>
<feature type="non-terminal residue" evidence="8">
    <location>
        <position position="1"/>
    </location>
</feature>
<reference evidence="8 9" key="1">
    <citation type="journal article" date="2021" name="Nat. Plants">
        <title>The Taxus genome provides insights into paclitaxel biosynthesis.</title>
        <authorList>
            <person name="Xiong X."/>
            <person name="Gou J."/>
            <person name="Liao Q."/>
            <person name="Li Y."/>
            <person name="Zhou Q."/>
            <person name="Bi G."/>
            <person name="Li C."/>
            <person name="Du R."/>
            <person name="Wang X."/>
            <person name="Sun T."/>
            <person name="Guo L."/>
            <person name="Liang H."/>
            <person name="Lu P."/>
            <person name="Wu Y."/>
            <person name="Zhang Z."/>
            <person name="Ro D.K."/>
            <person name="Shang Y."/>
            <person name="Huang S."/>
            <person name="Yan J."/>
        </authorList>
    </citation>
    <scope>NUCLEOTIDE SEQUENCE [LARGE SCALE GENOMIC DNA]</scope>
    <source>
        <strain evidence="8">Ta-2019</strain>
    </source>
</reference>
<keyword evidence="2" id="KW-0808">Transferase</keyword>
<accession>A0AA38GGC6</accession>
<evidence type="ECO:0000256" key="5">
    <source>
        <dbReference type="ARBA" id="ARBA00022840"/>
    </source>
</evidence>
<dbReference type="PROSITE" id="PS50011">
    <property type="entry name" value="PROTEIN_KINASE_DOM"/>
    <property type="match status" value="1"/>
</dbReference>
<evidence type="ECO:0000256" key="4">
    <source>
        <dbReference type="ARBA" id="ARBA00022777"/>
    </source>
</evidence>
<feature type="non-terminal residue" evidence="8">
    <location>
        <position position="591"/>
    </location>
</feature>
<protein>
    <recommendedName>
        <fullName evidence="7">Protein kinase domain-containing protein</fullName>
    </recommendedName>
</protein>
<dbReference type="InterPro" id="IPR008271">
    <property type="entry name" value="Ser/Thr_kinase_AS"/>
</dbReference>
<evidence type="ECO:0000256" key="3">
    <source>
        <dbReference type="ARBA" id="ARBA00022741"/>
    </source>
</evidence>
<dbReference type="Gene3D" id="3.30.200.20">
    <property type="entry name" value="Phosphorylase Kinase, domain 1"/>
    <property type="match status" value="1"/>
</dbReference>
<dbReference type="PROSITE" id="PS00108">
    <property type="entry name" value="PROTEIN_KINASE_ST"/>
    <property type="match status" value="1"/>
</dbReference>
<keyword evidence="5 6" id="KW-0067">ATP-binding</keyword>